<keyword evidence="2 8" id="KW-0479">Metal-binding</keyword>
<evidence type="ECO:0000256" key="5">
    <source>
        <dbReference type="PIRNR" id="PIRNR038994"/>
    </source>
</evidence>
<evidence type="ECO:0000256" key="7">
    <source>
        <dbReference type="PIRSR" id="PIRSR038994-2"/>
    </source>
</evidence>
<dbReference type="CDD" id="cd00854">
    <property type="entry name" value="NagA"/>
    <property type="match status" value="1"/>
</dbReference>
<organism evidence="10 11">
    <name type="scientific">Coprothermobacter proteolyticus (strain ATCC 35245 / DSM 5265 / OCM 4 / BT)</name>
    <dbReference type="NCBI Taxonomy" id="309798"/>
    <lineage>
        <taxon>Bacteria</taxon>
        <taxon>Pseudomonadati</taxon>
        <taxon>Coprothermobacterota</taxon>
        <taxon>Coprothermobacteria</taxon>
        <taxon>Coprothermobacterales</taxon>
        <taxon>Coprothermobacteraceae</taxon>
        <taxon>Coprothermobacter</taxon>
    </lineage>
</organism>
<feature type="binding site" evidence="7">
    <location>
        <position position="145"/>
    </location>
    <ligand>
        <name>substrate</name>
    </ligand>
</feature>
<dbReference type="PANTHER" id="PTHR11113:SF14">
    <property type="entry name" value="N-ACETYLGLUCOSAMINE-6-PHOSPHATE DEACETYLASE"/>
    <property type="match status" value="1"/>
</dbReference>
<dbReference type="SUPFAM" id="SSF51556">
    <property type="entry name" value="Metallo-dependent hydrolases"/>
    <property type="match status" value="1"/>
</dbReference>
<proteinExistence type="inferred from homology"/>
<evidence type="ECO:0000256" key="3">
    <source>
        <dbReference type="ARBA" id="ARBA00022801"/>
    </source>
</evidence>
<evidence type="ECO:0000256" key="6">
    <source>
        <dbReference type="PIRSR" id="PIRSR038994-1"/>
    </source>
</evidence>
<dbReference type="InterPro" id="IPR011059">
    <property type="entry name" value="Metal-dep_hydrolase_composite"/>
</dbReference>
<feature type="active site" description="Proton donor/acceptor" evidence="6">
    <location>
        <position position="275"/>
    </location>
</feature>
<protein>
    <submittedName>
        <fullName evidence="10">N-acetylglucosamine-6-phosphate deacetylase</fullName>
        <ecNumber evidence="10">3.5.1.25</ecNumber>
    </submittedName>
</protein>
<dbReference type="EC" id="3.5.1.25" evidence="10"/>
<evidence type="ECO:0000313" key="10">
    <source>
        <dbReference type="EMBL" id="ACI17166.1"/>
    </source>
</evidence>
<dbReference type="GO" id="GO:0006046">
    <property type="term" value="P:N-acetylglucosamine catabolic process"/>
    <property type="evidence" value="ECO:0007669"/>
    <property type="project" value="TreeGrafter"/>
</dbReference>
<feature type="binding site" evidence="7">
    <location>
        <begin position="222"/>
        <end position="223"/>
    </location>
    <ligand>
        <name>substrate</name>
    </ligand>
</feature>
<dbReference type="AlphaFoldDB" id="B5Y679"/>
<evidence type="ECO:0000256" key="1">
    <source>
        <dbReference type="ARBA" id="ARBA00010716"/>
    </source>
</evidence>
<sequence>MTIEIKSNHYVIKTDHFYAPEPIDGTVYIEVNNSRVEQVSFEPPESGVELVDLTDYVVGPGFVDVHIHGFAGHDTMEGTLEAIGSMAEKLASTGTTAFLPTTTGAPVETLKPIMQLSNSFAQVKGAKPLALHLEGPFISKKVPGAMDPNLFRQANRDDIMELLSEGKALMVTMAPEIEGHLDMIELFAGYGVSVSLGHTSTDYETAAKAYAKGATSITHYFNAMSPFQHRQPGLIGAGLLYPFYLQFIADGVHTHIATMKIMCKYVKDRLVLITDATMAAGLGKPGKYTLGNRTIIVDETSARLENGTLAGSVLTMDKGFRNLINIGGLSLPEAFTCASLLPAKSIGLKDRGTIKKGSMADMVILNKETLQVEATIGEGNLIYARAD</sequence>
<dbReference type="SUPFAM" id="SSF51338">
    <property type="entry name" value="Composite domain of metallo-dependent hydrolases"/>
    <property type="match status" value="1"/>
</dbReference>
<dbReference type="NCBIfam" id="TIGR00221">
    <property type="entry name" value="nagA"/>
    <property type="match status" value="1"/>
</dbReference>
<dbReference type="eggNOG" id="COG1820">
    <property type="taxonomic scope" value="Bacteria"/>
</dbReference>
<feature type="binding site" evidence="7">
    <location>
        <begin position="309"/>
        <end position="311"/>
    </location>
    <ligand>
        <name>substrate</name>
    </ligand>
</feature>
<feature type="binding site" evidence="7">
    <location>
        <position position="253"/>
    </location>
    <ligand>
        <name>substrate</name>
    </ligand>
</feature>
<evidence type="ECO:0000313" key="11">
    <source>
        <dbReference type="Proteomes" id="UP000001732"/>
    </source>
</evidence>
<dbReference type="Proteomes" id="UP000001732">
    <property type="component" value="Chromosome"/>
</dbReference>
<dbReference type="OrthoDB" id="9776488at2"/>
<reference evidence="11" key="1">
    <citation type="submission" date="2008-08" db="EMBL/GenBank/DDBJ databases">
        <title>The complete genome sequence of Coprothermobacter proteolyticus strain ATCC 5245 / DSM 5265 / BT.</title>
        <authorList>
            <person name="Dodson R.J."/>
            <person name="Durkin A.S."/>
            <person name="Wu M."/>
            <person name="Eisen J."/>
            <person name="Sutton G."/>
        </authorList>
    </citation>
    <scope>NUCLEOTIDE SEQUENCE [LARGE SCALE GENOMIC DNA]</scope>
    <source>
        <strain evidence="11">ATCC 35245 / DSM 5265 / OCM 4 / BT</strain>
    </source>
</reference>
<dbReference type="Gene3D" id="3.20.20.140">
    <property type="entry name" value="Metal-dependent hydrolases"/>
    <property type="match status" value="1"/>
</dbReference>
<feature type="binding site" evidence="8">
    <location>
        <position position="219"/>
    </location>
    <ligand>
        <name>Zn(2+)</name>
        <dbReference type="ChEBI" id="CHEBI:29105"/>
    </ligand>
</feature>
<dbReference type="GO" id="GO:0046872">
    <property type="term" value="F:metal ion binding"/>
    <property type="evidence" value="ECO:0007669"/>
    <property type="project" value="UniProtKB-KW"/>
</dbReference>
<dbReference type="STRING" id="309798.COPRO5265_1501"/>
<feature type="binding site" evidence="8">
    <location>
        <position position="198"/>
    </location>
    <ligand>
        <name>Zn(2+)</name>
        <dbReference type="ChEBI" id="CHEBI:29105"/>
    </ligand>
</feature>
<dbReference type="InterPro" id="IPR003764">
    <property type="entry name" value="GlcNAc_6-P_deAcase"/>
</dbReference>
<evidence type="ECO:0000256" key="8">
    <source>
        <dbReference type="PIRSR" id="PIRSR038994-3"/>
    </source>
</evidence>
<reference evidence="10 11" key="2">
    <citation type="journal article" date="2014" name="Genome Announc.">
        <title>Complete Genome Sequence of Coprothermobacter proteolyticus DSM 5265.</title>
        <authorList>
            <person name="Alexiev A."/>
            <person name="Coil D.A."/>
            <person name="Badger J.H."/>
            <person name="Enticknap J."/>
            <person name="Ward N."/>
            <person name="Robb F.T."/>
            <person name="Eisen J.A."/>
        </authorList>
    </citation>
    <scope>NUCLEOTIDE SEQUENCE [LARGE SCALE GENOMIC DNA]</scope>
    <source>
        <strain evidence="11">ATCC 35245 / DSM 5265 / OCM 4 / BT</strain>
    </source>
</reference>
<dbReference type="KEGG" id="cpo:COPRO5265_1501"/>
<dbReference type="InterPro" id="IPR006680">
    <property type="entry name" value="Amidohydro-rel"/>
</dbReference>
<dbReference type="GO" id="GO:0008448">
    <property type="term" value="F:N-acetylglucosamine-6-phosphate deacetylase activity"/>
    <property type="evidence" value="ECO:0007669"/>
    <property type="project" value="UniProtKB-EC"/>
</dbReference>
<dbReference type="PIRSF" id="PIRSF038994">
    <property type="entry name" value="NagA"/>
    <property type="match status" value="1"/>
</dbReference>
<feature type="domain" description="Amidohydrolase-related" evidence="9">
    <location>
        <begin position="58"/>
        <end position="367"/>
    </location>
</feature>
<comment type="similarity">
    <text evidence="1 5">Belongs to the metallo-dependent hydrolases superfamily. NagA family.</text>
</comment>
<dbReference type="HOGENOM" id="CLU_032482_2_2_9"/>
<dbReference type="PANTHER" id="PTHR11113">
    <property type="entry name" value="N-ACETYLGLUCOSAMINE-6-PHOSPHATE DEACETYLASE"/>
    <property type="match status" value="1"/>
</dbReference>
<comment type="cofactor">
    <cofactor evidence="8">
        <name>a divalent metal cation</name>
        <dbReference type="ChEBI" id="CHEBI:60240"/>
    </cofactor>
    <text evidence="8">Binds 1 divalent metal cation per subunit.</text>
</comment>
<feature type="binding site" evidence="8">
    <location>
        <position position="134"/>
    </location>
    <ligand>
        <name>Zn(2+)</name>
        <dbReference type="ChEBI" id="CHEBI:29105"/>
    </ligand>
</feature>
<keyword evidence="3 5" id="KW-0378">Hydrolase</keyword>
<dbReference type="Gene3D" id="2.30.40.10">
    <property type="entry name" value="Urease, subunit C, domain 1"/>
    <property type="match status" value="1"/>
</dbReference>
<evidence type="ECO:0000256" key="4">
    <source>
        <dbReference type="ARBA" id="ARBA00023277"/>
    </source>
</evidence>
<evidence type="ECO:0000259" key="9">
    <source>
        <dbReference type="Pfam" id="PF01979"/>
    </source>
</evidence>
<accession>B5Y679</accession>
<gene>
    <name evidence="10" type="primary">nagA2</name>
    <name evidence="10" type="ordered locus">COPRO5265_1501</name>
</gene>
<dbReference type="RefSeq" id="WP_012543818.1">
    <property type="nucleotide sequence ID" value="NC_011295.1"/>
</dbReference>
<feature type="binding site" evidence="7">
    <location>
        <position position="230"/>
    </location>
    <ligand>
        <name>substrate</name>
    </ligand>
</feature>
<keyword evidence="4 5" id="KW-0119">Carbohydrate metabolism</keyword>
<dbReference type="InterPro" id="IPR032466">
    <property type="entry name" value="Metal_Hydrolase"/>
</dbReference>
<name>B5Y679_COPPD</name>
<dbReference type="EMBL" id="CP001145">
    <property type="protein sequence ID" value="ACI17166.1"/>
    <property type="molecule type" value="Genomic_DNA"/>
</dbReference>
<evidence type="ECO:0000256" key="2">
    <source>
        <dbReference type="ARBA" id="ARBA00022723"/>
    </source>
</evidence>
<keyword evidence="11" id="KW-1185">Reference proteome</keyword>
<dbReference type="Pfam" id="PF01979">
    <property type="entry name" value="Amidohydro_1"/>
    <property type="match status" value="1"/>
</dbReference>